<keyword evidence="4 12" id="KW-0963">Cytoplasm</keyword>
<dbReference type="GO" id="GO:0004359">
    <property type="term" value="F:glutaminase activity"/>
    <property type="evidence" value="ECO:0007669"/>
    <property type="project" value="UniProtKB-EC"/>
</dbReference>
<dbReference type="EC" id="3.5.1.2" evidence="12"/>
<dbReference type="UniPathway" id="UPA00031">
    <property type="reaction ID" value="UER00010"/>
</dbReference>
<dbReference type="PATRIC" id="fig|748449.3.peg.945"/>
<dbReference type="PANTHER" id="PTHR42701:SF1">
    <property type="entry name" value="IMIDAZOLE GLYCEROL PHOSPHATE SYNTHASE SUBUNIT HISH"/>
    <property type="match status" value="1"/>
</dbReference>
<dbReference type="HAMAP" id="MF_00278">
    <property type="entry name" value="HisH"/>
    <property type="match status" value="1"/>
</dbReference>
<dbReference type="GO" id="GO:0005737">
    <property type="term" value="C:cytoplasm"/>
    <property type="evidence" value="ECO:0007669"/>
    <property type="project" value="UniProtKB-SubCell"/>
</dbReference>
<evidence type="ECO:0000256" key="8">
    <source>
        <dbReference type="ARBA" id="ARBA00023102"/>
    </source>
</evidence>
<evidence type="ECO:0000256" key="5">
    <source>
        <dbReference type="ARBA" id="ARBA00022605"/>
    </source>
</evidence>
<dbReference type="STRING" id="748449.Halha_0992"/>
<protein>
    <recommendedName>
        <fullName evidence="12">Imidazole glycerol phosphate synthase subunit HisH</fullName>
        <ecNumber evidence="12">4.3.2.10</ecNumber>
    </recommendedName>
    <alternativeName>
        <fullName evidence="12">IGP synthase glutaminase subunit</fullName>
        <ecNumber evidence="12">3.5.1.2</ecNumber>
    </alternativeName>
    <alternativeName>
        <fullName evidence="12">IGP synthase subunit HisH</fullName>
    </alternativeName>
    <alternativeName>
        <fullName evidence="12">ImGP synthase subunit HisH</fullName>
        <shortName evidence="12">IGPS subunit HisH</shortName>
    </alternativeName>
</protein>
<dbReference type="HOGENOM" id="CLU_071837_2_2_9"/>
<dbReference type="GO" id="GO:0000105">
    <property type="term" value="P:L-histidine biosynthetic process"/>
    <property type="evidence" value="ECO:0007669"/>
    <property type="project" value="UniProtKB-UniRule"/>
</dbReference>
<evidence type="ECO:0000259" key="14">
    <source>
        <dbReference type="Pfam" id="PF00117"/>
    </source>
</evidence>
<dbReference type="PIRSF" id="PIRSF000495">
    <property type="entry name" value="Amidotransf_hisH"/>
    <property type="match status" value="1"/>
</dbReference>
<keyword evidence="16" id="KW-1185">Reference proteome</keyword>
<keyword evidence="5 12" id="KW-0028">Amino-acid biosynthesis</keyword>
<dbReference type="EMBL" id="CP003359">
    <property type="protein sequence ID" value="AGB40953.1"/>
    <property type="molecule type" value="Genomic_DNA"/>
</dbReference>
<evidence type="ECO:0000256" key="2">
    <source>
        <dbReference type="ARBA" id="ARBA00005091"/>
    </source>
</evidence>
<dbReference type="AlphaFoldDB" id="L0KA25"/>
<organism evidence="15 16">
    <name type="scientific">Halobacteroides halobius (strain ATCC 35273 / DSM 5150 / MD-1)</name>
    <dbReference type="NCBI Taxonomy" id="748449"/>
    <lineage>
        <taxon>Bacteria</taxon>
        <taxon>Bacillati</taxon>
        <taxon>Bacillota</taxon>
        <taxon>Clostridia</taxon>
        <taxon>Halanaerobiales</taxon>
        <taxon>Halobacteroidaceae</taxon>
        <taxon>Halobacteroides</taxon>
    </lineage>
</organism>
<reference evidence="16" key="1">
    <citation type="submission" date="2012-02" db="EMBL/GenBank/DDBJ databases">
        <title>The complete genome of Halobacteroides halobius DSM 5150.</title>
        <authorList>
            <person name="Lucas S."/>
            <person name="Copeland A."/>
            <person name="Lapidus A."/>
            <person name="Glavina del Rio T."/>
            <person name="Dalin E."/>
            <person name="Tice H."/>
            <person name="Bruce D."/>
            <person name="Goodwin L."/>
            <person name="Pitluck S."/>
            <person name="Peters L."/>
            <person name="Mikhailova N."/>
            <person name="Gu W."/>
            <person name="Kyrpides N."/>
            <person name="Mavromatis K."/>
            <person name="Ivanova N."/>
            <person name="Brettin T."/>
            <person name="Detter J.C."/>
            <person name="Han C."/>
            <person name="Larimer F."/>
            <person name="Land M."/>
            <person name="Hauser L."/>
            <person name="Markowitz V."/>
            <person name="Cheng J.-F."/>
            <person name="Hugenholtz P."/>
            <person name="Woyke T."/>
            <person name="Wu D."/>
            <person name="Tindall B."/>
            <person name="Pomrenke H."/>
            <person name="Brambilla E."/>
            <person name="Klenk H.-P."/>
            <person name="Eisen J.A."/>
        </authorList>
    </citation>
    <scope>NUCLEOTIDE SEQUENCE [LARGE SCALE GENOMIC DNA]</scope>
    <source>
        <strain evidence="16">ATCC 35273 / DSM 5150 / MD-1</strain>
    </source>
</reference>
<gene>
    <name evidence="12" type="primary">hisH</name>
    <name evidence="15" type="ordered locus">Halha_0992</name>
</gene>
<dbReference type="eggNOG" id="COG0118">
    <property type="taxonomic scope" value="Bacteria"/>
</dbReference>
<keyword evidence="6 12" id="KW-0378">Hydrolase</keyword>
<dbReference type="RefSeq" id="WP_015326678.1">
    <property type="nucleotide sequence ID" value="NC_019978.1"/>
</dbReference>
<dbReference type="CDD" id="cd01748">
    <property type="entry name" value="GATase1_IGP_Synthase"/>
    <property type="match status" value="1"/>
</dbReference>
<evidence type="ECO:0000256" key="7">
    <source>
        <dbReference type="ARBA" id="ARBA00022962"/>
    </source>
</evidence>
<evidence type="ECO:0000256" key="6">
    <source>
        <dbReference type="ARBA" id="ARBA00022801"/>
    </source>
</evidence>
<dbReference type="InterPro" id="IPR017926">
    <property type="entry name" value="GATASE"/>
</dbReference>
<name>L0KA25_HALHC</name>
<feature type="active site" evidence="12 13">
    <location>
        <position position="183"/>
    </location>
</feature>
<comment type="catalytic activity">
    <reaction evidence="10 12">
        <text>5-[(5-phospho-1-deoxy-D-ribulos-1-ylimino)methylamino]-1-(5-phospho-beta-D-ribosyl)imidazole-4-carboxamide + L-glutamine = D-erythro-1-(imidazol-4-yl)glycerol 3-phosphate + 5-amino-1-(5-phospho-beta-D-ribosyl)imidazole-4-carboxamide + L-glutamate + H(+)</text>
        <dbReference type="Rhea" id="RHEA:24793"/>
        <dbReference type="ChEBI" id="CHEBI:15378"/>
        <dbReference type="ChEBI" id="CHEBI:29985"/>
        <dbReference type="ChEBI" id="CHEBI:58278"/>
        <dbReference type="ChEBI" id="CHEBI:58359"/>
        <dbReference type="ChEBI" id="CHEBI:58475"/>
        <dbReference type="ChEBI" id="CHEBI:58525"/>
        <dbReference type="EC" id="4.3.2.10"/>
    </reaction>
</comment>
<accession>L0KA25</accession>
<sequence>MIKIIDYGMGNLKSVAKGFEKVGYQVEITNDPQEILAARGVVLPGVGAFSDAMNNLRELELIEPIQKVIEQGVPFLGICLGLQLLFSESEEFGLTKGLDIIPGTVKKFPTDLGLKIPHIGWNQLKIEQKTEIYQGLEEGVFQYFVHSYYVEPDDDEVIATVTDYGLEFVSSIAQDNIYAVQFHPEKSSQDGLQILNNFGALVKS</sequence>
<evidence type="ECO:0000313" key="16">
    <source>
        <dbReference type="Proteomes" id="UP000010880"/>
    </source>
</evidence>
<dbReference type="Pfam" id="PF00117">
    <property type="entry name" value="GATase"/>
    <property type="match status" value="1"/>
</dbReference>
<keyword evidence="15" id="KW-0808">Transferase</keyword>
<dbReference type="PANTHER" id="PTHR42701">
    <property type="entry name" value="IMIDAZOLE GLYCEROL PHOSPHATE SYNTHASE SUBUNIT HISH"/>
    <property type="match status" value="1"/>
</dbReference>
<dbReference type="InterPro" id="IPR029062">
    <property type="entry name" value="Class_I_gatase-like"/>
</dbReference>
<evidence type="ECO:0000256" key="10">
    <source>
        <dbReference type="ARBA" id="ARBA00047838"/>
    </source>
</evidence>
<dbReference type="NCBIfam" id="TIGR01855">
    <property type="entry name" value="IMP_synth_hisH"/>
    <property type="match status" value="1"/>
</dbReference>
<dbReference type="Gene3D" id="3.40.50.880">
    <property type="match status" value="1"/>
</dbReference>
<feature type="domain" description="Glutamine amidotransferase" evidence="14">
    <location>
        <begin position="4"/>
        <end position="198"/>
    </location>
</feature>
<dbReference type="InterPro" id="IPR010139">
    <property type="entry name" value="Imidazole-glycPsynth_HisH"/>
</dbReference>
<dbReference type="SUPFAM" id="SSF52317">
    <property type="entry name" value="Class I glutamine amidotransferase-like"/>
    <property type="match status" value="1"/>
</dbReference>
<evidence type="ECO:0000256" key="13">
    <source>
        <dbReference type="PIRSR" id="PIRSR000495-1"/>
    </source>
</evidence>
<evidence type="ECO:0000256" key="12">
    <source>
        <dbReference type="HAMAP-Rule" id="MF_00278"/>
    </source>
</evidence>
<dbReference type="EC" id="4.3.2.10" evidence="12"/>
<dbReference type="GO" id="GO:0000107">
    <property type="term" value="F:imidazoleglycerol-phosphate synthase activity"/>
    <property type="evidence" value="ECO:0007669"/>
    <property type="project" value="UniProtKB-UniRule"/>
</dbReference>
<dbReference type="Proteomes" id="UP000010880">
    <property type="component" value="Chromosome"/>
</dbReference>
<keyword evidence="8 12" id="KW-0368">Histidine biosynthesis</keyword>
<keyword evidence="9 12" id="KW-0456">Lyase</keyword>
<evidence type="ECO:0000256" key="9">
    <source>
        <dbReference type="ARBA" id="ARBA00023239"/>
    </source>
</evidence>
<evidence type="ECO:0000313" key="15">
    <source>
        <dbReference type="EMBL" id="AGB40953.1"/>
    </source>
</evidence>
<dbReference type="OrthoDB" id="9807137at2"/>
<dbReference type="KEGG" id="hhl:Halha_0992"/>
<evidence type="ECO:0000256" key="11">
    <source>
        <dbReference type="ARBA" id="ARBA00049534"/>
    </source>
</evidence>
<comment type="catalytic activity">
    <reaction evidence="11 12">
        <text>L-glutamine + H2O = L-glutamate + NH4(+)</text>
        <dbReference type="Rhea" id="RHEA:15889"/>
        <dbReference type="ChEBI" id="CHEBI:15377"/>
        <dbReference type="ChEBI" id="CHEBI:28938"/>
        <dbReference type="ChEBI" id="CHEBI:29985"/>
        <dbReference type="ChEBI" id="CHEBI:58359"/>
        <dbReference type="EC" id="3.5.1.2"/>
    </reaction>
</comment>
<comment type="subcellular location">
    <subcellularLocation>
        <location evidence="1 12">Cytoplasm</location>
    </subcellularLocation>
</comment>
<comment type="pathway">
    <text evidence="2 12">Amino-acid biosynthesis; L-histidine biosynthesis; L-histidine from 5-phospho-alpha-D-ribose 1-diphosphate: step 5/9.</text>
</comment>
<evidence type="ECO:0000256" key="1">
    <source>
        <dbReference type="ARBA" id="ARBA00004496"/>
    </source>
</evidence>
<evidence type="ECO:0000256" key="3">
    <source>
        <dbReference type="ARBA" id="ARBA00011152"/>
    </source>
</evidence>
<evidence type="ECO:0000256" key="4">
    <source>
        <dbReference type="ARBA" id="ARBA00022490"/>
    </source>
</evidence>
<keyword evidence="7 12" id="KW-0315">Glutamine amidotransferase</keyword>
<comment type="subunit">
    <text evidence="3 12">Heterodimer of HisH and HisF.</text>
</comment>
<comment type="function">
    <text evidence="12">IGPS catalyzes the conversion of PRFAR and glutamine to IGP, AICAR and glutamate. The HisH subunit catalyzes the hydrolysis of glutamine to glutamate and ammonia as part of the synthesis of IGP and AICAR. The resulting ammonia molecule is channeled to the active site of HisF.</text>
</comment>
<feature type="active site" evidence="12 13">
    <location>
        <position position="185"/>
    </location>
</feature>
<dbReference type="GO" id="GO:0016829">
    <property type="term" value="F:lyase activity"/>
    <property type="evidence" value="ECO:0007669"/>
    <property type="project" value="UniProtKB-KW"/>
</dbReference>
<feature type="active site" description="Nucleophile" evidence="12 13">
    <location>
        <position position="79"/>
    </location>
</feature>
<dbReference type="FunFam" id="3.40.50.880:FF:000009">
    <property type="entry name" value="Imidazole glycerol phosphate synthase subunit HisH"/>
    <property type="match status" value="1"/>
</dbReference>
<proteinExistence type="inferred from homology"/>
<dbReference type="PROSITE" id="PS51273">
    <property type="entry name" value="GATASE_TYPE_1"/>
    <property type="match status" value="1"/>
</dbReference>